<dbReference type="RefSeq" id="WP_071369089.1">
    <property type="nucleotide sequence ID" value="NZ_MLYP01000079.1"/>
</dbReference>
<organism evidence="1 2">
    <name type="scientific">Streptomyces colonosanans</name>
    <dbReference type="NCBI Taxonomy" id="1428652"/>
    <lineage>
        <taxon>Bacteria</taxon>
        <taxon>Bacillati</taxon>
        <taxon>Actinomycetota</taxon>
        <taxon>Actinomycetes</taxon>
        <taxon>Kitasatosporales</taxon>
        <taxon>Streptomycetaceae</taxon>
        <taxon>Streptomyces</taxon>
    </lineage>
</organism>
<accession>A0A1S2NYA6</accession>
<dbReference type="EMBL" id="MLYP01000079">
    <property type="protein sequence ID" value="OIJ86185.1"/>
    <property type="molecule type" value="Genomic_DNA"/>
</dbReference>
<dbReference type="InterPro" id="IPR018735">
    <property type="entry name" value="DUF2277"/>
</dbReference>
<dbReference type="STRING" id="1428652.BIV24_27100"/>
<comment type="caution">
    <text evidence="1">The sequence shown here is derived from an EMBL/GenBank/DDBJ whole genome shotgun (WGS) entry which is preliminary data.</text>
</comment>
<keyword evidence="2" id="KW-1185">Reference proteome</keyword>
<dbReference type="AlphaFoldDB" id="A0A1S2NYA6"/>
<evidence type="ECO:0000313" key="1">
    <source>
        <dbReference type="EMBL" id="OIJ86185.1"/>
    </source>
</evidence>
<dbReference type="Proteomes" id="UP000179935">
    <property type="component" value="Unassembled WGS sequence"/>
</dbReference>
<gene>
    <name evidence="1" type="ORF">BIV24_27100</name>
</gene>
<name>A0A1S2NYA6_9ACTN</name>
<reference evidence="1 2" key="1">
    <citation type="submission" date="2016-10" db="EMBL/GenBank/DDBJ databases">
        <title>Genome sequence of Streptomyces sp. MUSC 93.</title>
        <authorList>
            <person name="Lee L.-H."/>
            <person name="Ser H.-L."/>
            <person name="Law J.W.-F."/>
        </authorList>
    </citation>
    <scope>NUCLEOTIDE SEQUENCE [LARGE SCALE GENOMIC DNA]</scope>
    <source>
        <strain evidence="1 2">MUSC 93</strain>
    </source>
</reference>
<dbReference type="Pfam" id="PF10041">
    <property type="entry name" value="DUF2277"/>
    <property type="match status" value="1"/>
</dbReference>
<proteinExistence type="predicted"/>
<protein>
    <recommendedName>
        <fullName evidence="3">DUF2277 domain-containing protein</fullName>
    </recommendedName>
</protein>
<evidence type="ECO:0008006" key="3">
    <source>
        <dbReference type="Google" id="ProtNLM"/>
    </source>
</evidence>
<sequence>MCRSIKTLRPPALPEEATEEEIRAAALQFVRKVSGFRAPAAHNREVFDQAVDAVAAATAELLAGLEVRGRTREATSAVRDGA</sequence>
<evidence type="ECO:0000313" key="2">
    <source>
        <dbReference type="Proteomes" id="UP000179935"/>
    </source>
</evidence>